<dbReference type="Pfam" id="PF01554">
    <property type="entry name" value="MatE"/>
    <property type="match status" value="2"/>
</dbReference>
<feature type="transmembrane region" description="Helical" evidence="6">
    <location>
        <begin position="362"/>
        <end position="387"/>
    </location>
</feature>
<organism evidence="7 8">
    <name type="scientific">Aquilegia coerulea</name>
    <name type="common">Rocky mountain columbine</name>
    <dbReference type="NCBI Taxonomy" id="218851"/>
    <lineage>
        <taxon>Eukaryota</taxon>
        <taxon>Viridiplantae</taxon>
        <taxon>Streptophyta</taxon>
        <taxon>Embryophyta</taxon>
        <taxon>Tracheophyta</taxon>
        <taxon>Spermatophyta</taxon>
        <taxon>Magnoliopsida</taxon>
        <taxon>Ranunculales</taxon>
        <taxon>Ranunculaceae</taxon>
        <taxon>Thalictroideae</taxon>
        <taxon>Aquilegia</taxon>
    </lineage>
</organism>
<keyword evidence="8" id="KW-1185">Reference proteome</keyword>
<keyword evidence="5 6" id="KW-0472">Membrane</keyword>
<protein>
    <recommendedName>
        <fullName evidence="6">Protein DETOXIFICATION</fullName>
    </recommendedName>
    <alternativeName>
        <fullName evidence="6">Multidrug and toxic compound extrusion protein</fullName>
    </alternativeName>
</protein>
<name>A0A2G5EQ99_AQUCA</name>
<evidence type="ECO:0000256" key="6">
    <source>
        <dbReference type="RuleBase" id="RU004914"/>
    </source>
</evidence>
<feature type="transmembrane region" description="Helical" evidence="6">
    <location>
        <begin position="320"/>
        <end position="341"/>
    </location>
</feature>
<gene>
    <name evidence="7" type="ORF">AQUCO_00500089v1</name>
</gene>
<dbReference type="InterPro" id="IPR002528">
    <property type="entry name" value="MATE_fam"/>
</dbReference>
<comment type="subcellular location">
    <subcellularLocation>
        <location evidence="1">Membrane</location>
        <topology evidence="1">Multi-pass membrane protein</topology>
    </subcellularLocation>
</comment>
<keyword evidence="4 6" id="KW-1133">Transmembrane helix</keyword>
<dbReference type="GO" id="GO:0042910">
    <property type="term" value="F:xenobiotic transmembrane transporter activity"/>
    <property type="evidence" value="ECO:0007669"/>
    <property type="project" value="InterPro"/>
</dbReference>
<comment type="caution">
    <text evidence="6">Lacks conserved residue(s) required for the propagation of feature annotation.</text>
</comment>
<dbReference type="Proteomes" id="UP000230069">
    <property type="component" value="Unassembled WGS sequence"/>
</dbReference>
<dbReference type="OrthoDB" id="2126698at2759"/>
<dbReference type="GO" id="GO:0016020">
    <property type="term" value="C:membrane"/>
    <property type="evidence" value="ECO:0007669"/>
    <property type="project" value="UniProtKB-SubCell"/>
</dbReference>
<feature type="transmembrane region" description="Helical" evidence="6">
    <location>
        <begin position="207"/>
        <end position="229"/>
    </location>
</feature>
<proteinExistence type="inferred from homology"/>
<evidence type="ECO:0000256" key="5">
    <source>
        <dbReference type="ARBA" id="ARBA00023136"/>
    </source>
</evidence>
<evidence type="ECO:0000256" key="3">
    <source>
        <dbReference type="ARBA" id="ARBA00022692"/>
    </source>
</evidence>
<keyword evidence="3 6" id="KW-0812">Transmembrane</keyword>
<accession>A0A2G5EQ99</accession>
<evidence type="ECO:0000256" key="1">
    <source>
        <dbReference type="ARBA" id="ARBA00004141"/>
    </source>
</evidence>
<evidence type="ECO:0000313" key="7">
    <source>
        <dbReference type="EMBL" id="PIA57925.1"/>
    </source>
</evidence>
<evidence type="ECO:0000256" key="4">
    <source>
        <dbReference type="ARBA" id="ARBA00022989"/>
    </source>
</evidence>
<dbReference type="InterPro" id="IPR045069">
    <property type="entry name" value="MATE_euk"/>
</dbReference>
<reference evidence="7 8" key="1">
    <citation type="submission" date="2017-09" db="EMBL/GenBank/DDBJ databases">
        <title>WGS assembly of Aquilegia coerulea Goldsmith.</title>
        <authorList>
            <person name="Hodges S."/>
            <person name="Kramer E."/>
            <person name="Nordborg M."/>
            <person name="Tomkins J."/>
            <person name="Borevitz J."/>
            <person name="Derieg N."/>
            <person name="Yan J."/>
            <person name="Mihaltcheva S."/>
            <person name="Hayes R.D."/>
            <person name="Rokhsar D."/>
        </authorList>
    </citation>
    <scope>NUCLEOTIDE SEQUENCE [LARGE SCALE GENOMIC DNA]</scope>
    <source>
        <strain evidence="8">cv. Goldsmith</strain>
    </source>
</reference>
<dbReference type="NCBIfam" id="TIGR00797">
    <property type="entry name" value="matE"/>
    <property type="match status" value="1"/>
</dbReference>
<feature type="transmembrane region" description="Helical" evidence="6">
    <location>
        <begin position="235"/>
        <end position="259"/>
    </location>
</feature>
<feature type="transmembrane region" description="Helical" evidence="6">
    <location>
        <begin position="61"/>
        <end position="79"/>
    </location>
</feature>
<dbReference type="GO" id="GO:1990961">
    <property type="term" value="P:xenobiotic detoxification by transmembrane export across the plasma membrane"/>
    <property type="evidence" value="ECO:0007669"/>
    <property type="project" value="InterPro"/>
</dbReference>
<evidence type="ECO:0000256" key="2">
    <source>
        <dbReference type="ARBA" id="ARBA00010199"/>
    </source>
</evidence>
<dbReference type="AlphaFoldDB" id="A0A2G5EQ99"/>
<dbReference type="PANTHER" id="PTHR11206">
    <property type="entry name" value="MULTIDRUG RESISTANCE PROTEIN"/>
    <property type="match status" value="1"/>
</dbReference>
<feature type="transmembrane region" description="Helical" evidence="6">
    <location>
        <begin position="145"/>
        <end position="168"/>
    </location>
</feature>
<feature type="transmembrane region" description="Helical" evidence="6">
    <location>
        <begin position="174"/>
        <end position="195"/>
    </location>
</feature>
<dbReference type="CDD" id="cd13132">
    <property type="entry name" value="MATE_eukaryotic"/>
    <property type="match status" value="1"/>
</dbReference>
<dbReference type="GO" id="GO:0015297">
    <property type="term" value="F:antiporter activity"/>
    <property type="evidence" value="ECO:0007669"/>
    <property type="project" value="InterPro"/>
</dbReference>
<feature type="transmembrane region" description="Helical" evidence="6">
    <location>
        <begin position="407"/>
        <end position="428"/>
    </location>
</feature>
<feature type="transmembrane region" description="Helical" evidence="6">
    <location>
        <begin position="286"/>
        <end position="308"/>
    </location>
</feature>
<sequence length="445" mass="48316">MNGNQSDKQEVLLQQPLIDSKESSSNTHHEETSHHLESILSNTELPVFTRTRLALCVELKLLIKLAAPAVIVYMINYLMSMSTQIMCGHLGNLELAAASLGNTGIQIFAYGLMLGMGSAVETLCGQAYGAGKYDMLGVYLQRSTVLLMATGIPLAIIYIFSKPLLILIGQSPDIASSASVFVYGLIPQIFAYAANFPIQKFLQAQSIVAPSAYISTATLVVHLILSYLLVYKVGLGLLGASLMLSLSWWIIVVGQFIYIKMSQRCKYTWTGFTLEAFSGLPQFFKLSAASAVMLCLETWYFQVLVLIAGLLKNPELALDSLSVCMTISGWVFMISVGFNAAASVRVSNELGARNPKSASFSVTVVTVLSFIIAVIIAIIILALRHVLSYAFTEGETVANAVSELTPLLAVTLILNGIQPVLSGNYLILQTLYVIKFTKMTTFSLN</sequence>
<comment type="similarity">
    <text evidence="2 6">Belongs to the multi antimicrobial extrusion (MATE) (TC 2.A.66.1) family.</text>
</comment>
<dbReference type="EMBL" id="KZ305022">
    <property type="protein sequence ID" value="PIA57925.1"/>
    <property type="molecule type" value="Genomic_DNA"/>
</dbReference>
<evidence type="ECO:0000313" key="8">
    <source>
        <dbReference type="Proteomes" id="UP000230069"/>
    </source>
</evidence>